<dbReference type="Proteomes" id="UP001595818">
    <property type="component" value="Unassembled WGS sequence"/>
</dbReference>
<comment type="similarity">
    <text evidence="1 2">Belongs to the CutC family.</text>
</comment>
<evidence type="ECO:0000313" key="4">
    <source>
        <dbReference type="Proteomes" id="UP001595818"/>
    </source>
</evidence>
<keyword evidence="2" id="KW-0963">Cytoplasm</keyword>
<dbReference type="HAMAP" id="MF_00795">
    <property type="entry name" value="CutC"/>
    <property type="match status" value="1"/>
</dbReference>
<comment type="caution">
    <text evidence="3">The sequence shown here is derived from an EMBL/GenBank/DDBJ whole genome shotgun (WGS) entry which is preliminary data.</text>
</comment>
<reference evidence="4" key="1">
    <citation type="journal article" date="2019" name="Int. J. Syst. Evol. Microbiol.">
        <title>The Global Catalogue of Microorganisms (GCM) 10K type strain sequencing project: providing services to taxonomists for standard genome sequencing and annotation.</title>
        <authorList>
            <consortium name="The Broad Institute Genomics Platform"/>
            <consortium name="The Broad Institute Genome Sequencing Center for Infectious Disease"/>
            <person name="Wu L."/>
            <person name="Ma J."/>
        </authorList>
    </citation>
    <scope>NUCLEOTIDE SEQUENCE [LARGE SCALE GENOMIC DNA]</scope>
    <source>
        <strain evidence="4">CGMCC 4.7466</strain>
    </source>
</reference>
<dbReference type="Gene3D" id="3.20.20.380">
    <property type="entry name" value="Copper homeostasis (CutC) domain"/>
    <property type="match status" value="1"/>
</dbReference>
<dbReference type="Pfam" id="PF03932">
    <property type="entry name" value="CutC"/>
    <property type="match status" value="1"/>
</dbReference>
<dbReference type="InterPro" id="IPR036822">
    <property type="entry name" value="CutC-like_dom_sf"/>
</dbReference>
<protein>
    <recommendedName>
        <fullName evidence="2">PF03932 family protein CutC</fullName>
    </recommendedName>
</protein>
<evidence type="ECO:0000313" key="3">
    <source>
        <dbReference type="EMBL" id="MFC4873344.1"/>
    </source>
</evidence>
<evidence type="ECO:0000256" key="1">
    <source>
        <dbReference type="ARBA" id="ARBA00007768"/>
    </source>
</evidence>
<organism evidence="3 4">
    <name type="scientific">Negadavirga shengliensis</name>
    <dbReference type="NCBI Taxonomy" id="1389218"/>
    <lineage>
        <taxon>Bacteria</taxon>
        <taxon>Pseudomonadati</taxon>
        <taxon>Bacteroidota</taxon>
        <taxon>Cytophagia</taxon>
        <taxon>Cytophagales</taxon>
        <taxon>Cyclobacteriaceae</taxon>
        <taxon>Negadavirga</taxon>
    </lineage>
</organism>
<comment type="caution">
    <text evidence="2">Once thought to be involved in copper homeostasis, experiments in E.coli have shown this is not the case.</text>
</comment>
<dbReference type="PANTHER" id="PTHR12598:SF0">
    <property type="entry name" value="COPPER HOMEOSTASIS PROTEIN CUTC HOMOLOG"/>
    <property type="match status" value="1"/>
</dbReference>
<dbReference type="SUPFAM" id="SSF110395">
    <property type="entry name" value="CutC-like"/>
    <property type="match status" value="1"/>
</dbReference>
<dbReference type="InterPro" id="IPR005627">
    <property type="entry name" value="CutC-like"/>
</dbReference>
<name>A0ABV9T3Q7_9BACT</name>
<dbReference type="RefSeq" id="WP_377066105.1">
    <property type="nucleotide sequence ID" value="NZ_JBHSJJ010000010.1"/>
</dbReference>
<evidence type="ECO:0000256" key="2">
    <source>
        <dbReference type="HAMAP-Rule" id="MF_00795"/>
    </source>
</evidence>
<comment type="subcellular location">
    <subcellularLocation>
        <location evidence="2">Cytoplasm</location>
    </subcellularLocation>
</comment>
<dbReference type="PANTHER" id="PTHR12598">
    <property type="entry name" value="COPPER HOMEOSTASIS PROTEIN CUTC"/>
    <property type="match status" value="1"/>
</dbReference>
<gene>
    <name evidence="2" type="primary">cutC</name>
    <name evidence="3" type="ORF">ACFPFU_16705</name>
</gene>
<dbReference type="EMBL" id="JBHSJJ010000010">
    <property type="protein sequence ID" value="MFC4873344.1"/>
    <property type="molecule type" value="Genomic_DNA"/>
</dbReference>
<proteinExistence type="inferred from homology"/>
<keyword evidence="4" id="KW-1185">Reference proteome</keyword>
<sequence>MGKVLLEAPVYTLEAALNAEKYGVDRLELCADFAEGGTTPSAGMLTVIKRKIRIPVFVMIRPRGGDFVYLDEELEAMKQDIRILADCGADGFVFGVLSDKGKVNEAACKVLVESADGRPCTFHRAFDLLTEMEEALETIIGCGFQRLLTSGGKNSVGEGIDNVLKIMEKGGDRITVMPGGGTKATHLPVLFQSKYLKEIHASCKTYRDSKSIPLNAHLLLSLLPENEGKILTIDRDKVRQIKAILSDLEKEAR</sequence>
<accession>A0ABV9T3Q7</accession>